<accession>A0A8I3S5Q8</accession>
<dbReference type="GeneTree" id="ENSGT00390000008140"/>
<dbReference type="InterPro" id="IPR039149">
    <property type="entry name" value="ZNF800"/>
</dbReference>
<dbReference type="Ensembl" id="ENSCAFT00845046062.1">
    <property type="protein sequence ID" value="ENSCAFP00845036166.1"/>
    <property type="gene ID" value="ENSCAFG00845025995.1"/>
</dbReference>
<dbReference type="PROSITE" id="PS50157">
    <property type="entry name" value="ZINC_FINGER_C2H2_2"/>
    <property type="match status" value="1"/>
</dbReference>
<dbReference type="PANTHER" id="PTHR21020:SF0">
    <property type="entry name" value="ZINC FINGER PROTEIN 800"/>
    <property type="match status" value="1"/>
</dbReference>
<keyword evidence="3" id="KW-1185">Reference proteome</keyword>
<feature type="compositionally biased region" description="Polar residues" evidence="1">
    <location>
        <begin position="54"/>
        <end position="82"/>
    </location>
</feature>
<name>A0A8I3S5Q8_CANLF</name>
<reference evidence="2" key="2">
    <citation type="submission" date="2025-08" db="UniProtKB">
        <authorList>
            <consortium name="Ensembl"/>
        </authorList>
    </citation>
    <scope>IDENTIFICATION</scope>
    <source>
        <strain evidence="2">Boxer</strain>
    </source>
</reference>
<gene>
    <name evidence="2" type="primary">ZNF800</name>
</gene>
<dbReference type="InterPro" id="IPR036236">
    <property type="entry name" value="Znf_C2H2_sf"/>
</dbReference>
<reference evidence="2" key="1">
    <citation type="submission" date="2020-03" db="EMBL/GenBank/DDBJ databases">
        <title>Long-read based genome assembly of a Labrador retriever dog.</title>
        <authorList>
            <person name="Eory L."/>
            <person name="Zhang W."/>
            <person name="Schoenebeck J."/>
        </authorList>
    </citation>
    <scope>NUCLEOTIDE SEQUENCE [LARGE SCALE GENOMIC DNA]</scope>
    <source>
        <strain evidence="2">Labrador retriever</strain>
    </source>
</reference>
<reference evidence="2" key="3">
    <citation type="submission" date="2025-09" db="UniProtKB">
        <authorList>
            <consortium name="Ensembl"/>
        </authorList>
    </citation>
    <scope>IDENTIFICATION</scope>
    <source>
        <strain evidence="2">Boxer</strain>
    </source>
</reference>
<dbReference type="OrthoDB" id="10066279at2759"/>
<evidence type="ECO:0000313" key="3">
    <source>
        <dbReference type="Proteomes" id="UP000805418"/>
    </source>
</evidence>
<dbReference type="SUPFAM" id="SSF57667">
    <property type="entry name" value="beta-beta-alpha zinc fingers"/>
    <property type="match status" value="1"/>
</dbReference>
<dbReference type="AlphaFoldDB" id="A0A8I3S5Q8"/>
<dbReference type="PANTHER" id="PTHR21020">
    <property type="entry name" value="ZINC FINGER PROTEIN 800"/>
    <property type="match status" value="1"/>
</dbReference>
<feature type="compositionally biased region" description="Polar residues" evidence="1">
    <location>
        <begin position="115"/>
        <end position="126"/>
    </location>
</feature>
<proteinExistence type="predicted"/>
<evidence type="ECO:0000256" key="1">
    <source>
        <dbReference type="SAM" id="MobiDB-lite"/>
    </source>
</evidence>
<protein>
    <submittedName>
        <fullName evidence="2">Zinc finger protein 800</fullName>
    </submittedName>
</protein>
<evidence type="ECO:0000313" key="2">
    <source>
        <dbReference type="Ensembl" id="ENSCAFP00845036166.1"/>
    </source>
</evidence>
<dbReference type="InterPro" id="IPR013087">
    <property type="entry name" value="Znf_C2H2_type"/>
</dbReference>
<dbReference type="Proteomes" id="UP000805418">
    <property type="component" value="Chromosome 14"/>
</dbReference>
<feature type="region of interest" description="Disordered" evidence="1">
    <location>
        <begin position="54"/>
        <end position="126"/>
    </location>
</feature>
<organism evidence="2 3">
    <name type="scientific">Canis lupus familiaris</name>
    <name type="common">Dog</name>
    <name type="synonym">Canis familiaris</name>
    <dbReference type="NCBI Taxonomy" id="9615"/>
    <lineage>
        <taxon>Eukaryota</taxon>
        <taxon>Metazoa</taxon>
        <taxon>Chordata</taxon>
        <taxon>Craniata</taxon>
        <taxon>Vertebrata</taxon>
        <taxon>Euteleostomi</taxon>
        <taxon>Mammalia</taxon>
        <taxon>Eutheria</taxon>
        <taxon>Laurasiatheria</taxon>
        <taxon>Carnivora</taxon>
        <taxon>Caniformia</taxon>
        <taxon>Canidae</taxon>
        <taxon>Canis</taxon>
    </lineage>
</organism>
<dbReference type="PROSITE" id="PS00028">
    <property type="entry name" value="ZINC_FINGER_C2H2_1"/>
    <property type="match status" value="1"/>
</dbReference>
<sequence length="241" mass="27712">MDDNLPDVNDKQSQAINDLLEAIYPSVDKREYIIKLEPIETNQNAVFQYISRTDNPTEVTESSSTPEQTEVQIQETSTEQSKTVPVTDTEVETVEPPPVEIVADEVAPPSDEQPQESQADLETSDNSDFGHQLICCLCRKEFNSRRGVRRHIRKVHKKKMEELKKYIETRKNPNQSSKGRNAINVERHLPKRLILNIIRKLIRQMLPIHLKETKPKAEVQDLRLLSGEEQLQSFAFFPPSN</sequence>